<dbReference type="GO" id="GO:0020037">
    <property type="term" value="F:heme binding"/>
    <property type="evidence" value="ECO:0007669"/>
    <property type="project" value="InterPro"/>
</dbReference>
<accession>A0A2K8Z9R1</accession>
<proteinExistence type="predicted"/>
<evidence type="ECO:0000259" key="1">
    <source>
        <dbReference type="Pfam" id="PF07700"/>
    </source>
</evidence>
<reference evidence="2 3" key="1">
    <citation type="submission" date="2017-11" db="EMBL/GenBank/DDBJ databases">
        <title>Taxonomic description and genome sequences of Spirosoma HA7 sp. nov., isolated from pollen microhabitat of Corylus avellana.</title>
        <authorList>
            <person name="Ambika Manirajan B."/>
            <person name="Suarez C."/>
            <person name="Ratering S."/>
            <person name="Geissler-Plaum R."/>
            <person name="Cardinale M."/>
            <person name="Sylvia S."/>
        </authorList>
    </citation>
    <scope>NUCLEOTIDE SEQUENCE [LARGE SCALE GENOMIC DNA]</scope>
    <source>
        <strain evidence="2 3">HA7</strain>
    </source>
</reference>
<protein>
    <recommendedName>
        <fullName evidence="1">Heme NO-binding domain-containing protein</fullName>
    </recommendedName>
</protein>
<dbReference type="KEGG" id="spir:CWM47_34945"/>
<organism evidence="2 3">
    <name type="scientific">Spirosoma pollinicola</name>
    <dbReference type="NCBI Taxonomy" id="2057025"/>
    <lineage>
        <taxon>Bacteria</taxon>
        <taxon>Pseudomonadati</taxon>
        <taxon>Bacteroidota</taxon>
        <taxon>Cytophagia</taxon>
        <taxon>Cytophagales</taxon>
        <taxon>Cytophagaceae</taxon>
        <taxon>Spirosoma</taxon>
    </lineage>
</organism>
<dbReference type="Pfam" id="PF07700">
    <property type="entry name" value="HNOB"/>
    <property type="match status" value="1"/>
</dbReference>
<evidence type="ECO:0000313" key="3">
    <source>
        <dbReference type="Proteomes" id="UP000232883"/>
    </source>
</evidence>
<evidence type="ECO:0000313" key="2">
    <source>
        <dbReference type="EMBL" id="AUD06594.1"/>
    </source>
</evidence>
<dbReference type="EMBL" id="CP025096">
    <property type="protein sequence ID" value="AUD06594.1"/>
    <property type="molecule type" value="Genomic_DNA"/>
</dbReference>
<dbReference type="InterPro" id="IPR024096">
    <property type="entry name" value="NO_sig/Golgi_transp_ligand-bd"/>
</dbReference>
<sequence length="182" mass="20393">MKGIVFTKFLEMVEQTNGYDQVDSLLLTTDLPSGGTYTAAGTYDHQEMVGLVANLSQATHRSASDILREYGRYLFQTFVNTYHPFLEVAPDAFTFLSSVDAYIHVEVKKLYPEAELPNFTITRLDGSTLQMIYQSSRKMADLAYGLIEGTLAYYGEIAKIEQQALSPDGSRVKFLIIKANHL</sequence>
<gene>
    <name evidence="2" type="ORF">CWM47_34945</name>
</gene>
<dbReference type="AlphaFoldDB" id="A0A2K8Z9R1"/>
<dbReference type="OrthoDB" id="7266652at2"/>
<dbReference type="RefSeq" id="WP_100993133.1">
    <property type="nucleotide sequence ID" value="NZ_CP025096.1"/>
</dbReference>
<name>A0A2K8Z9R1_9BACT</name>
<dbReference type="Proteomes" id="UP000232883">
    <property type="component" value="Chromosome"/>
</dbReference>
<dbReference type="SUPFAM" id="SSF111126">
    <property type="entry name" value="Ligand-binding domain in the NO signalling and Golgi transport"/>
    <property type="match status" value="1"/>
</dbReference>
<dbReference type="InterPro" id="IPR011644">
    <property type="entry name" value="Heme_NO-bd"/>
</dbReference>
<dbReference type="Gene3D" id="3.90.1520.10">
    <property type="entry name" value="H-NOX domain"/>
    <property type="match status" value="1"/>
</dbReference>
<keyword evidence="3" id="KW-1185">Reference proteome</keyword>
<feature type="domain" description="Heme NO-binding" evidence="1">
    <location>
        <begin position="2"/>
        <end position="162"/>
    </location>
</feature>
<dbReference type="InterPro" id="IPR038158">
    <property type="entry name" value="H-NOX_domain_sf"/>
</dbReference>